<evidence type="ECO:0000256" key="7">
    <source>
        <dbReference type="ARBA" id="ARBA00022840"/>
    </source>
</evidence>
<comment type="cofactor">
    <cofactor evidence="1">
        <name>Mg(2+)</name>
        <dbReference type="ChEBI" id="CHEBI:18420"/>
    </cofactor>
</comment>
<accession>A0ABN9W7V2</accession>
<organism evidence="10 11">
    <name type="scientific">Prorocentrum cordatum</name>
    <dbReference type="NCBI Taxonomy" id="2364126"/>
    <lineage>
        <taxon>Eukaryota</taxon>
        <taxon>Sar</taxon>
        <taxon>Alveolata</taxon>
        <taxon>Dinophyceae</taxon>
        <taxon>Prorocentrales</taxon>
        <taxon>Prorocentraceae</taxon>
        <taxon>Prorocentrum</taxon>
    </lineage>
</organism>
<comment type="similarity">
    <text evidence="2">Belongs to the SELO family.</text>
</comment>
<evidence type="ECO:0000256" key="4">
    <source>
        <dbReference type="ARBA" id="ARBA00022695"/>
    </source>
</evidence>
<keyword evidence="6" id="KW-0547">Nucleotide-binding</keyword>
<proteinExistence type="inferred from homology"/>
<name>A0ABN9W7V2_9DINO</name>
<evidence type="ECO:0000256" key="8">
    <source>
        <dbReference type="ARBA" id="ARBA00022842"/>
    </source>
</evidence>
<protein>
    <recommendedName>
        <fullName evidence="9">Selenoprotein O</fullName>
    </recommendedName>
</protein>
<evidence type="ECO:0000256" key="3">
    <source>
        <dbReference type="ARBA" id="ARBA00022679"/>
    </source>
</evidence>
<gene>
    <name evidence="10" type="ORF">PCOR1329_LOCUS63851</name>
</gene>
<dbReference type="InterPro" id="IPR003846">
    <property type="entry name" value="SelO"/>
</dbReference>
<evidence type="ECO:0000313" key="11">
    <source>
        <dbReference type="Proteomes" id="UP001189429"/>
    </source>
</evidence>
<dbReference type="EMBL" id="CAUYUJ010018121">
    <property type="protein sequence ID" value="CAK0880826.1"/>
    <property type="molecule type" value="Genomic_DNA"/>
</dbReference>
<evidence type="ECO:0000256" key="6">
    <source>
        <dbReference type="ARBA" id="ARBA00022741"/>
    </source>
</evidence>
<dbReference type="PANTHER" id="PTHR32057">
    <property type="entry name" value="PROTEIN ADENYLYLTRANSFERASE SELO, MITOCHONDRIAL"/>
    <property type="match status" value="1"/>
</dbReference>
<evidence type="ECO:0000256" key="1">
    <source>
        <dbReference type="ARBA" id="ARBA00001946"/>
    </source>
</evidence>
<evidence type="ECO:0000313" key="10">
    <source>
        <dbReference type="EMBL" id="CAK0880826.1"/>
    </source>
</evidence>
<keyword evidence="7" id="KW-0067">ATP-binding</keyword>
<keyword evidence="4" id="KW-0548">Nucleotidyltransferase</keyword>
<dbReference type="PANTHER" id="PTHR32057:SF14">
    <property type="entry name" value="PROTEIN ADENYLYLTRANSFERASE SELO, MITOCHONDRIAL"/>
    <property type="match status" value="1"/>
</dbReference>
<comment type="caution">
    <text evidence="10">The sequence shown here is derived from an EMBL/GenBank/DDBJ whole genome shotgun (WGS) entry which is preliminary data.</text>
</comment>
<sequence>QAPIMPFREFRGPTKSLIDDALGSFAVASLDDAGVDVDPVTPLEAAFSGMPWSWPPALRTDWRDWLQRWLAALGEEGDLQGAAAQMRLASPKYVPREGILIEAYSAAERGDSAPLRSLQELFRRPYDEQPLWEDQYFKRREDVTGAVRGGVDFMS</sequence>
<reference evidence="10" key="1">
    <citation type="submission" date="2023-10" db="EMBL/GenBank/DDBJ databases">
        <authorList>
            <person name="Chen Y."/>
            <person name="Shah S."/>
            <person name="Dougan E. K."/>
            <person name="Thang M."/>
            <person name="Chan C."/>
        </authorList>
    </citation>
    <scope>NUCLEOTIDE SEQUENCE [LARGE SCALE GENOMIC DNA]</scope>
</reference>
<evidence type="ECO:0000256" key="9">
    <source>
        <dbReference type="ARBA" id="ARBA00031547"/>
    </source>
</evidence>
<keyword evidence="5" id="KW-0479">Metal-binding</keyword>
<feature type="non-terminal residue" evidence="10">
    <location>
        <position position="1"/>
    </location>
</feature>
<evidence type="ECO:0000256" key="5">
    <source>
        <dbReference type="ARBA" id="ARBA00022723"/>
    </source>
</evidence>
<keyword evidence="11" id="KW-1185">Reference proteome</keyword>
<evidence type="ECO:0000256" key="2">
    <source>
        <dbReference type="ARBA" id="ARBA00009747"/>
    </source>
</evidence>
<keyword evidence="8" id="KW-0460">Magnesium</keyword>
<keyword evidence="3" id="KW-0808">Transferase</keyword>
<dbReference type="Proteomes" id="UP001189429">
    <property type="component" value="Unassembled WGS sequence"/>
</dbReference>